<dbReference type="InterPro" id="IPR014001">
    <property type="entry name" value="Helicase_ATP-bd"/>
</dbReference>
<keyword evidence="3 11" id="KW-0347">Helicase</keyword>
<dbReference type="PANTHER" id="PTHR47959:SF13">
    <property type="entry name" value="ATP-DEPENDENT RNA HELICASE RHLE"/>
    <property type="match status" value="1"/>
</dbReference>
<dbReference type="InterPro" id="IPR001650">
    <property type="entry name" value="Helicase_C-like"/>
</dbReference>
<evidence type="ECO:0000313" key="11">
    <source>
        <dbReference type="EMBL" id="NJC25017.1"/>
    </source>
</evidence>
<dbReference type="Proteomes" id="UP000770785">
    <property type="component" value="Unassembled WGS sequence"/>
</dbReference>
<dbReference type="InterPro" id="IPR044742">
    <property type="entry name" value="DEAD/DEAH_RhlB"/>
</dbReference>
<evidence type="ECO:0000256" key="1">
    <source>
        <dbReference type="ARBA" id="ARBA00022741"/>
    </source>
</evidence>
<dbReference type="EMBL" id="JAATJH010000001">
    <property type="protein sequence ID" value="NJC25017.1"/>
    <property type="molecule type" value="Genomic_DNA"/>
</dbReference>
<dbReference type="RefSeq" id="WP_168035795.1">
    <property type="nucleotide sequence ID" value="NZ_JAATJH010000001.1"/>
</dbReference>
<dbReference type="PROSITE" id="PS51192">
    <property type="entry name" value="HELICASE_ATP_BIND_1"/>
    <property type="match status" value="1"/>
</dbReference>
<dbReference type="Pfam" id="PF00270">
    <property type="entry name" value="DEAD"/>
    <property type="match status" value="1"/>
</dbReference>
<evidence type="ECO:0000256" key="4">
    <source>
        <dbReference type="ARBA" id="ARBA00022840"/>
    </source>
</evidence>
<feature type="short sequence motif" description="Q motif" evidence="6">
    <location>
        <begin position="1"/>
        <end position="29"/>
    </location>
</feature>
<proteinExistence type="inferred from homology"/>
<evidence type="ECO:0000259" key="10">
    <source>
        <dbReference type="PROSITE" id="PS51195"/>
    </source>
</evidence>
<comment type="caution">
    <text evidence="11">The sequence shown here is derived from an EMBL/GenBank/DDBJ whole genome shotgun (WGS) entry which is preliminary data.</text>
</comment>
<dbReference type="EC" id="3.6.4.13" evidence="11"/>
<dbReference type="PANTHER" id="PTHR47959">
    <property type="entry name" value="ATP-DEPENDENT RNA HELICASE RHLE-RELATED"/>
    <property type="match status" value="1"/>
</dbReference>
<protein>
    <submittedName>
        <fullName evidence="11">ATP-dependent RNA helicase RhlE</fullName>
        <ecNumber evidence="11">3.6.4.13</ecNumber>
    </submittedName>
</protein>
<dbReference type="InterPro" id="IPR050079">
    <property type="entry name" value="DEAD_box_RNA_helicase"/>
</dbReference>
<dbReference type="PROSITE" id="PS51195">
    <property type="entry name" value="Q_MOTIF"/>
    <property type="match status" value="1"/>
</dbReference>
<name>A0ABX0X719_9BACT</name>
<keyword evidence="4" id="KW-0067">ATP-binding</keyword>
<keyword evidence="2 11" id="KW-0378">Hydrolase</keyword>
<gene>
    <name evidence="11" type="ORF">GGR27_000498</name>
</gene>
<dbReference type="InterPro" id="IPR011545">
    <property type="entry name" value="DEAD/DEAH_box_helicase_dom"/>
</dbReference>
<evidence type="ECO:0000256" key="3">
    <source>
        <dbReference type="ARBA" id="ARBA00022806"/>
    </source>
</evidence>
<evidence type="ECO:0000256" key="5">
    <source>
        <dbReference type="ARBA" id="ARBA00038437"/>
    </source>
</evidence>
<dbReference type="PROSITE" id="PS51194">
    <property type="entry name" value="HELICASE_CTER"/>
    <property type="match status" value="1"/>
</dbReference>
<dbReference type="SMART" id="SM00490">
    <property type="entry name" value="HELICc"/>
    <property type="match status" value="1"/>
</dbReference>
<dbReference type="GO" id="GO:0016787">
    <property type="term" value="F:hydrolase activity"/>
    <property type="evidence" value="ECO:0007669"/>
    <property type="project" value="UniProtKB-KW"/>
</dbReference>
<dbReference type="Pfam" id="PF00271">
    <property type="entry name" value="Helicase_C"/>
    <property type="match status" value="1"/>
</dbReference>
<comment type="similarity">
    <text evidence="5">Belongs to the DEAD box helicase family.</text>
</comment>
<evidence type="ECO:0000256" key="2">
    <source>
        <dbReference type="ARBA" id="ARBA00022801"/>
    </source>
</evidence>
<evidence type="ECO:0000256" key="6">
    <source>
        <dbReference type="PROSITE-ProRule" id="PRU00552"/>
    </source>
</evidence>
<keyword evidence="1" id="KW-0547">Nucleotide-binding</keyword>
<feature type="domain" description="Helicase ATP-binding" evidence="8">
    <location>
        <begin position="32"/>
        <end position="203"/>
    </location>
</feature>
<feature type="domain" description="DEAD-box RNA helicase Q" evidence="10">
    <location>
        <begin position="1"/>
        <end position="29"/>
    </location>
</feature>
<keyword evidence="12" id="KW-1185">Reference proteome</keyword>
<evidence type="ECO:0000256" key="7">
    <source>
        <dbReference type="SAM" id="MobiDB-lite"/>
    </source>
</evidence>
<evidence type="ECO:0000259" key="8">
    <source>
        <dbReference type="PROSITE" id="PS51192"/>
    </source>
</evidence>
<dbReference type="GO" id="GO:0003724">
    <property type="term" value="F:RNA helicase activity"/>
    <property type="evidence" value="ECO:0007669"/>
    <property type="project" value="UniProtKB-EC"/>
</dbReference>
<accession>A0ABX0X719</accession>
<dbReference type="InterPro" id="IPR014014">
    <property type="entry name" value="RNA_helicase_DEAD_Q_motif"/>
</dbReference>
<dbReference type="InterPro" id="IPR027417">
    <property type="entry name" value="P-loop_NTPase"/>
</dbReference>
<feature type="domain" description="Helicase C-terminal" evidence="9">
    <location>
        <begin position="230"/>
        <end position="379"/>
    </location>
</feature>
<reference evidence="11 12" key="1">
    <citation type="submission" date="2020-03" db="EMBL/GenBank/DDBJ databases">
        <title>Genomic Encyclopedia of Type Strains, Phase IV (KMG-IV): sequencing the most valuable type-strain genomes for metagenomic binning, comparative biology and taxonomic classification.</title>
        <authorList>
            <person name="Goeker M."/>
        </authorList>
    </citation>
    <scope>NUCLEOTIDE SEQUENCE [LARGE SCALE GENOMIC DNA]</scope>
    <source>
        <strain evidence="11 12">DSM 105096</strain>
    </source>
</reference>
<dbReference type="CDD" id="cd00268">
    <property type="entry name" value="DEADc"/>
    <property type="match status" value="1"/>
</dbReference>
<feature type="region of interest" description="Disordered" evidence="7">
    <location>
        <begin position="426"/>
        <end position="449"/>
    </location>
</feature>
<evidence type="ECO:0000313" key="12">
    <source>
        <dbReference type="Proteomes" id="UP000770785"/>
    </source>
</evidence>
<dbReference type="CDD" id="cd18787">
    <property type="entry name" value="SF2_C_DEAD"/>
    <property type="match status" value="1"/>
</dbReference>
<organism evidence="11 12">
    <name type="scientific">Neolewinella antarctica</name>
    <dbReference type="NCBI Taxonomy" id="442734"/>
    <lineage>
        <taxon>Bacteria</taxon>
        <taxon>Pseudomonadati</taxon>
        <taxon>Bacteroidota</taxon>
        <taxon>Saprospiria</taxon>
        <taxon>Saprospirales</taxon>
        <taxon>Lewinellaceae</taxon>
        <taxon>Neolewinella</taxon>
    </lineage>
</organism>
<sequence>MTFADLNLNNALHNALTDQGITVPTAIQEKSFAPIMAGRDVIGIAQTGTGKTFAYLLPALRLWQFTKSPYPQILIIVPTRELVIQVVKELEKLTTYMTVEIVGVYGGTNIKTHKAEVEVGVDVIVGTPGRLVDLLKDGVLKLKQVKRLILDEVDEMLDLGFRSQLNDIVDFLPKKRQHLFFSATMVPEVMATIDQFTDYYEVIEAAPSGAPLENIDQYAYEAPNFNSKANLLEALLKQDDTMQKVLVFCATRRLSDALYERMEPVFGEAVGIIHSSKSQNYRINSINSFADGTFRILIATDLVARGIDVSEVTHVFNFDLSDTAEKHMHRIGRTGRAERKGVAISFVSPAEEEYRNQIEELMDMKIDPRAIPEEVEFSEELIDLERDPAYVEEEVSWLRPQREQRAFHEKSVKNSKVNVRKGRRVTMMAKYKKPQTRGMKPRGKKNKKK</sequence>
<dbReference type="Gene3D" id="3.40.50.300">
    <property type="entry name" value="P-loop containing nucleotide triphosphate hydrolases"/>
    <property type="match status" value="2"/>
</dbReference>
<evidence type="ECO:0000259" key="9">
    <source>
        <dbReference type="PROSITE" id="PS51194"/>
    </source>
</evidence>
<dbReference type="SMART" id="SM00487">
    <property type="entry name" value="DEXDc"/>
    <property type="match status" value="1"/>
</dbReference>
<dbReference type="SUPFAM" id="SSF52540">
    <property type="entry name" value="P-loop containing nucleoside triphosphate hydrolases"/>
    <property type="match status" value="1"/>
</dbReference>